<dbReference type="InterPro" id="IPR023393">
    <property type="entry name" value="START-like_dom_sf"/>
</dbReference>
<dbReference type="Proteomes" id="UP000479526">
    <property type="component" value="Unassembled WGS sequence"/>
</dbReference>
<sequence length="155" mass="17513">MLQRESIALMRDLQSFEERAPVRNTSSTEIDATPAEVWALLSDLRGWQRWWPEHRVLELGETAPGERFRWRLGGVRISSRFAVVTEGRELTWSGVALGLYRAVDRNLVEPLPGGRTRLTISESLAGPLAGLLYPAAKLRAGHERFLHAIKKEAEK</sequence>
<evidence type="ECO:0000313" key="1">
    <source>
        <dbReference type="EMBL" id="NAS23075.1"/>
    </source>
</evidence>
<gene>
    <name evidence="1" type="ORF">GT755_15415</name>
</gene>
<dbReference type="InterPro" id="IPR019587">
    <property type="entry name" value="Polyketide_cyclase/dehydratase"/>
</dbReference>
<name>A0A7C9NEV0_9ACTN</name>
<dbReference type="SUPFAM" id="SSF55961">
    <property type="entry name" value="Bet v1-like"/>
    <property type="match status" value="1"/>
</dbReference>
<proteinExistence type="predicted"/>
<protein>
    <submittedName>
        <fullName evidence="1">Molecular chaperone Hsp90</fullName>
    </submittedName>
</protein>
<reference evidence="1 2" key="1">
    <citation type="submission" date="2020-01" db="EMBL/GenBank/DDBJ databases">
        <title>Herbidospora sp. NEAU-GS84 nov., a novel actinomycete isolated from soil.</title>
        <authorList>
            <person name="Han L."/>
        </authorList>
    </citation>
    <scope>NUCLEOTIDE SEQUENCE [LARGE SCALE GENOMIC DNA]</scope>
    <source>
        <strain evidence="1 2">NEAU-GS84</strain>
    </source>
</reference>
<evidence type="ECO:0000313" key="2">
    <source>
        <dbReference type="Proteomes" id="UP000479526"/>
    </source>
</evidence>
<dbReference type="Pfam" id="PF10604">
    <property type="entry name" value="Polyketide_cyc2"/>
    <property type="match status" value="1"/>
</dbReference>
<keyword evidence="2" id="KW-1185">Reference proteome</keyword>
<comment type="caution">
    <text evidence="1">The sequence shown here is derived from an EMBL/GenBank/DDBJ whole genome shotgun (WGS) entry which is preliminary data.</text>
</comment>
<organism evidence="1 2">
    <name type="scientific">Herbidospora solisilvae</name>
    <dbReference type="NCBI Taxonomy" id="2696284"/>
    <lineage>
        <taxon>Bacteria</taxon>
        <taxon>Bacillati</taxon>
        <taxon>Actinomycetota</taxon>
        <taxon>Actinomycetes</taxon>
        <taxon>Streptosporangiales</taxon>
        <taxon>Streptosporangiaceae</taxon>
        <taxon>Herbidospora</taxon>
    </lineage>
</organism>
<dbReference type="Gene3D" id="3.30.530.20">
    <property type="match status" value="1"/>
</dbReference>
<accession>A0A7C9NEV0</accession>
<dbReference type="EMBL" id="WXEW01000004">
    <property type="protein sequence ID" value="NAS23075.1"/>
    <property type="molecule type" value="Genomic_DNA"/>
</dbReference>
<dbReference type="AlphaFoldDB" id="A0A7C9NEV0"/>